<dbReference type="Gene3D" id="3.30.530.20">
    <property type="match status" value="1"/>
</dbReference>
<dbReference type="SUPFAM" id="SSF55961">
    <property type="entry name" value="Bet v1-like"/>
    <property type="match status" value="1"/>
</dbReference>
<accession>A0ABT1XPL2</accession>
<reference evidence="1 2" key="1">
    <citation type="submission" date="2022-08" db="EMBL/GenBank/DDBJ databases">
        <title>Polyphasic taxonomy analysis of Qipengyuania sp.RS5-5.</title>
        <authorList>
            <person name="Xamxidin M."/>
            <person name="Wu M."/>
        </authorList>
    </citation>
    <scope>NUCLEOTIDE SEQUENCE [LARGE SCALE GENOMIC DNA]</scope>
    <source>
        <strain evidence="1 2">RS5-5</strain>
    </source>
</reference>
<keyword evidence="2" id="KW-1185">Reference proteome</keyword>
<protein>
    <recommendedName>
        <fullName evidence="3">SRPBCC family protein</fullName>
    </recommendedName>
</protein>
<name>A0ABT1XPL2_9SPHN</name>
<gene>
    <name evidence="1" type="ORF">NSO95_06560</name>
</gene>
<dbReference type="RefSeq" id="WP_257595382.1">
    <property type="nucleotide sequence ID" value="NZ_JANKHH010000004.1"/>
</dbReference>
<evidence type="ECO:0000313" key="1">
    <source>
        <dbReference type="EMBL" id="MCR2833601.1"/>
    </source>
</evidence>
<dbReference type="EMBL" id="JANKHH010000004">
    <property type="protein sequence ID" value="MCR2833601.1"/>
    <property type="molecule type" value="Genomic_DNA"/>
</dbReference>
<evidence type="ECO:0008006" key="3">
    <source>
        <dbReference type="Google" id="ProtNLM"/>
    </source>
</evidence>
<proteinExistence type="predicted"/>
<comment type="caution">
    <text evidence="1">The sequence shown here is derived from an EMBL/GenBank/DDBJ whole genome shotgun (WGS) entry which is preliminary data.</text>
</comment>
<dbReference type="InterPro" id="IPR023393">
    <property type="entry name" value="START-like_dom_sf"/>
</dbReference>
<sequence>MFDRFKQMFAPEMAPRGPVTFDFEEEIDASAERIYGLLDFGSELCAKRELGHSVALVGPDHYCFTMWQMADLPFDITVGEAVPGEVYAYRAVARKKVGRLVWSEERHEIEPRGDGSCLVRLVVEAQFDEPMPLAEYGEHVTRMAMGCMTALEKLRLHAEQGAQAVLDYEDRQFG</sequence>
<dbReference type="Proteomes" id="UP001206067">
    <property type="component" value="Unassembled WGS sequence"/>
</dbReference>
<organism evidence="1 2">
    <name type="scientific">Parerythrobacter lacustris</name>
    <dbReference type="NCBI Taxonomy" id="2969984"/>
    <lineage>
        <taxon>Bacteria</taxon>
        <taxon>Pseudomonadati</taxon>
        <taxon>Pseudomonadota</taxon>
        <taxon>Alphaproteobacteria</taxon>
        <taxon>Sphingomonadales</taxon>
        <taxon>Erythrobacteraceae</taxon>
        <taxon>Parerythrobacter</taxon>
    </lineage>
</organism>
<evidence type="ECO:0000313" key="2">
    <source>
        <dbReference type="Proteomes" id="UP001206067"/>
    </source>
</evidence>